<organism evidence="1 2">
    <name type="scientific">Acanthamoeba castellanii (strain ATCC 30010 / Neff)</name>
    <dbReference type="NCBI Taxonomy" id="1257118"/>
    <lineage>
        <taxon>Eukaryota</taxon>
        <taxon>Amoebozoa</taxon>
        <taxon>Discosea</taxon>
        <taxon>Longamoebia</taxon>
        <taxon>Centramoebida</taxon>
        <taxon>Acanthamoebidae</taxon>
        <taxon>Acanthamoeba</taxon>
    </lineage>
</organism>
<evidence type="ECO:0000313" key="1">
    <source>
        <dbReference type="EMBL" id="ELR16916.1"/>
    </source>
</evidence>
<dbReference type="EMBL" id="KB007981">
    <property type="protein sequence ID" value="ELR16916.1"/>
    <property type="molecule type" value="Genomic_DNA"/>
</dbReference>
<dbReference type="Proteomes" id="UP000011083">
    <property type="component" value="Unassembled WGS sequence"/>
</dbReference>
<reference evidence="1 2" key="1">
    <citation type="journal article" date="2013" name="Genome Biol.">
        <title>Genome of Acanthamoeba castellanii highlights extensive lateral gene transfer and early evolution of tyrosine kinase signaling.</title>
        <authorList>
            <person name="Clarke M."/>
            <person name="Lohan A.J."/>
            <person name="Liu B."/>
            <person name="Lagkouvardos I."/>
            <person name="Roy S."/>
            <person name="Zafar N."/>
            <person name="Bertelli C."/>
            <person name="Schilde C."/>
            <person name="Kianianmomeni A."/>
            <person name="Burglin T.R."/>
            <person name="Frech C."/>
            <person name="Turcotte B."/>
            <person name="Kopec K.O."/>
            <person name="Synnott J.M."/>
            <person name="Choo C."/>
            <person name="Paponov I."/>
            <person name="Finkler A."/>
            <person name="Soon Heng Tan C."/>
            <person name="Hutchins A.P."/>
            <person name="Weinmeier T."/>
            <person name="Rattei T."/>
            <person name="Chu J.S."/>
            <person name="Gimenez G."/>
            <person name="Irimia M."/>
            <person name="Rigden D.J."/>
            <person name="Fitzpatrick D.A."/>
            <person name="Lorenzo-Morales J."/>
            <person name="Bateman A."/>
            <person name="Chiu C.H."/>
            <person name="Tang P."/>
            <person name="Hegemann P."/>
            <person name="Fromm H."/>
            <person name="Raoult D."/>
            <person name="Greub G."/>
            <person name="Miranda-Saavedra D."/>
            <person name="Chen N."/>
            <person name="Nash P."/>
            <person name="Ginger M.L."/>
            <person name="Horn M."/>
            <person name="Schaap P."/>
            <person name="Caler L."/>
            <person name="Loftus B."/>
        </authorList>
    </citation>
    <scope>NUCLEOTIDE SEQUENCE [LARGE SCALE GENOMIC DNA]</scope>
    <source>
        <strain evidence="1 2">Neff</strain>
    </source>
</reference>
<dbReference type="AlphaFoldDB" id="L8GXV2"/>
<dbReference type="KEGG" id="acan:ACA1_043270"/>
<dbReference type="GeneID" id="14917563"/>
<dbReference type="VEuPathDB" id="AmoebaDB:ACA1_043270"/>
<sequence>MHSLQRKAGLPFVSPPLHTFLGASDDNWDYLAGQYYYNAGSQKIRIDSTVPGGFLSSYSYYVYGSEWIYTFSNTANTTCQKYGLDKGSFPDVNWLQNAQYVGVKQVLGVDTYHWHGKGNHLGPDVGLNVYDYFVSTNDSSPVLISNAGFVQYFMTFNTVNMSQQLWNYPSMCGL</sequence>
<name>L8GXV2_ACACF</name>
<gene>
    <name evidence="1" type="ORF">ACA1_043270</name>
</gene>
<protein>
    <submittedName>
        <fullName evidence="1">Uncharacterized protein</fullName>
    </submittedName>
</protein>
<keyword evidence="2" id="KW-1185">Reference proteome</keyword>
<evidence type="ECO:0000313" key="2">
    <source>
        <dbReference type="Proteomes" id="UP000011083"/>
    </source>
</evidence>
<dbReference type="RefSeq" id="XP_004338929.1">
    <property type="nucleotide sequence ID" value="XM_004338881.1"/>
</dbReference>
<accession>L8GXV2</accession>
<proteinExistence type="predicted"/>